<dbReference type="Proteomes" id="UP000286715">
    <property type="component" value="Unassembled WGS sequence"/>
</dbReference>
<dbReference type="EMBL" id="BHZE01000026">
    <property type="protein sequence ID" value="GCD78543.1"/>
    <property type="molecule type" value="Genomic_DNA"/>
</dbReference>
<reference evidence="2 3" key="1">
    <citation type="submission" date="2018-11" db="EMBL/GenBank/DDBJ databases">
        <title>Schleiferia aggregans sp. nov., a moderately thermophilic heterotrophic bacterium isolated from microbial mats at a terrestrial hot spring.</title>
        <authorList>
            <person name="Iino T."/>
            <person name="Ohkuma M."/>
            <person name="Haruta S."/>
        </authorList>
    </citation>
    <scope>NUCLEOTIDE SEQUENCE [LARGE SCALE GENOMIC DNA]</scope>
    <source>
        <strain evidence="2 3">LA</strain>
    </source>
</reference>
<evidence type="ECO:0000313" key="3">
    <source>
        <dbReference type="Proteomes" id="UP000286715"/>
    </source>
</evidence>
<evidence type="ECO:0000259" key="1">
    <source>
        <dbReference type="PROSITE" id="PS50206"/>
    </source>
</evidence>
<dbReference type="InterPro" id="IPR050229">
    <property type="entry name" value="GlpE_sulfurtransferase"/>
</dbReference>
<dbReference type="SMART" id="SM00450">
    <property type="entry name" value="RHOD"/>
    <property type="match status" value="1"/>
</dbReference>
<dbReference type="Gene3D" id="3.40.250.10">
    <property type="entry name" value="Rhodanese-like domain"/>
    <property type="match status" value="1"/>
</dbReference>
<dbReference type="PANTHER" id="PTHR43031">
    <property type="entry name" value="FAD-DEPENDENT OXIDOREDUCTASE"/>
    <property type="match status" value="1"/>
</dbReference>
<name>A0A401XNK2_9FLAO</name>
<sequence>MKKIVFASIFTLLAVVTAFGQKQQGEIDYRKALLVDVRTPQEFAEGTAKGAINIPLHEIQARINEFKTDKPIVVFCRSGARSARAEQILRQNGITNVTNGGTWLDVDRKVKGQK</sequence>
<accession>A0A401XNK2</accession>
<evidence type="ECO:0000313" key="2">
    <source>
        <dbReference type="EMBL" id="GCD78543.1"/>
    </source>
</evidence>
<keyword evidence="3" id="KW-1185">Reference proteome</keyword>
<dbReference type="AlphaFoldDB" id="A0A401XNK2"/>
<dbReference type="CDD" id="cd00158">
    <property type="entry name" value="RHOD"/>
    <property type="match status" value="1"/>
</dbReference>
<dbReference type="PANTHER" id="PTHR43031:SF1">
    <property type="entry name" value="PYRIDINE NUCLEOTIDE-DISULPHIDE OXIDOREDUCTASE"/>
    <property type="match status" value="1"/>
</dbReference>
<protein>
    <submittedName>
        <fullName evidence="2">Phage shock protein E</fullName>
    </submittedName>
</protein>
<dbReference type="SUPFAM" id="SSF52821">
    <property type="entry name" value="Rhodanese/Cell cycle control phosphatase"/>
    <property type="match status" value="1"/>
</dbReference>
<gene>
    <name evidence="2" type="ORF">JCM31826_20250</name>
</gene>
<dbReference type="Pfam" id="PF00581">
    <property type="entry name" value="Rhodanese"/>
    <property type="match status" value="1"/>
</dbReference>
<dbReference type="RefSeq" id="WP_174706052.1">
    <property type="nucleotide sequence ID" value="NZ_BHZE01000026.1"/>
</dbReference>
<dbReference type="InterPro" id="IPR001763">
    <property type="entry name" value="Rhodanese-like_dom"/>
</dbReference>
<feature type="domain" description="Rhodanese" evidence="1">
    <location>
        <begin position="28"/>
        <end position="112"/>
    </location>
</feature>
<dbReference type="InterPro" id="IPR036873">
    <property type="entry name" value="Rhodanese-like_dom_sf"/>
</dbReference>
<dbReference type="PROSITE" id="PS50206">
    <property type="entry name" value="RHODANESE_3"/>
    <property type="match status" value="1"/>
</dbReference>
<proteinExistence type="predicted"/>
<comment type="caution">
    <text evidence="2">The sequence shown here is derived from an EMBL/GenBank/DDBJ whole genome shotgun (WGS) entry which is preliminary data.</text>
</comment>
<organism evidence="2 3">
    <name type="scientific">Thermaurantimonas aggregans</name>
    <dbReference type="NCBI Taxonomy" id="2173829"/>
    <lineage>
        <taxon>Bacteria</taxon>
        <taxon>Pseudomonadati</taxon>
        <taxon>Bacteroidota</taxon>
        <taxon>Flavobacteriia</taxon>
        <taxon>Flavobacteriales</taxon>
        <taxon>Schleiferiaceae</taxon>
        <taxon>Thermaurantimonas</taxon>
    </lineage>
</organism>